<dbReference type="InterPro" id="IPR050369">
    <property type="entry name" value="RBOH/FRE"/>
</dbReference>
<dbReference type="PROSITE" id="PS00018">
    <property type="entry name" value="EF_HAND_1"/>
    <property type="match status" value="1"/>
</dbReference>
<feature type="domain" description="FAD-binding FR-type" evidence="13">
    <location>
        <begin position="456"/>
        <end position="563"/>
    </location>
</feature>
<keyword evidence="3 11" id="KW-0812">Transmembrane</keyword>
<evidence type="ECO:0000256" key="1">
    <source>
        <dbReference type="ARBA" id="ARBA00004141"/>
    </source>
</evidence>
<evidence type="ECO:0000256" key="4">
    <source>
        <dbReference type="ARBA" id="ARBA00022827"/>
    </source>
</evidence>
<dbReference type="InterPro" id="IPR013121">
    <property type="entry name" value="Fe_red_NAD-bd_6"/>
</dbReference>
<keyword evidence="6" id="KW-0521">NADP</keyword>
<dbReference type="Pfam" id="PF08022">
    <property type="entry name" value="FAD_binding_8"/>
    <property type="match status" value="1"/>
</dbReference>
<dbReference type="InterPro" id="IPR013112">
    <property type="entry name" value="FAD-bd_8"/>
</dbReference>
<evidence type="ECO:0000259" key="13">
    <source>
        <dbReference type="PROSITE" id="PS51384"/>
    </source>
</evidence>
<dbReference type="GO" id="GO:0043020">
    <property type="term" value="C:NADPH oxidase complex"/>
    <property type="evidence" value="ECO:0007669"/>
    <property type="project" value="TreeGrafter"/>
</dbReference>
<dbReference type="SFLD" id="SFLDS00052">
    <property type="entry name" value="Ferric_Reductase_Domain"/>
    <property type="match status" value="1"/>
</dbReference>
<dbReference type="GO" id="GO:0016175">
    <property type="term" value="F:superoxide-generating NAD(P)H oxidase activity"/>
    <property type="evidence" value="ECO:0007669"/>
    <property type="project" value="TreeGrafter"/>
</dbReference>
<keyword evidence="8" id="KW-0560">Oxidoreductase</keyword>
<dbReference type="FunFam" id="2.40.30.10:FF:000056">
    <property type="entry name" value="NADPH oxidase 5"/>
    <property type="match status" value="1"/>
</dbReference>
<evidence type="ECO:0000256" key="9">
    <source>
        <dbReference type="ARBA" id="ARBA00023136"/>
    </source>
</evidence>
<keyword evidence="7 11" id="KW-1133">Transmembrane helix</keyword>
<protein>
    <recommendedName>
        <fullName evidence="16">NADPH oxidase 5</fullName>
    </recommendedName>
</protein>
<evidence type="ECO:0008006" key="16">
    <source>
        <dbReference type="Google" id="ProtNLM"/>
    </source>
</evidence>
<dbReference type="InterPro" id="IPR000778">
    <property type="entry name" value="Cyt_b245_heavy_chain"/>
</dbReference>
<dbReference type="SUPFAM" id="SSF47473">
    <property type="entry name" value="EF-hand"/>
    <property type="match status" value="1"/>
</dbReference>
<feature type="transmembrane region" description="Helical" evidence="11">
    <location>
        <begin position="374"/>
        <end position="400"/>
    </location>
</feature>
<name>A0A8W8NU14_MAGGI</name>
<dbReference type="InterPro" id="IPR039261">
    <property type="entry name" value="FNR_nucleotide-bd"/>
</dbReference>
<comment type="catalytic activity">
    <reaction evidence="10">
        <text>NADPH + 2 O2 = 2 superoxide + NADP(+) + H(+)</text>
        <dbReference type="Rhea" id="RHEA:63180"/>
        <dbReference type="ChEBI" id="CHEBI:15378"/>
        <dbReference type="ChEBI" id="CHEBI:15379"/>
        <dbReference type="ChEBI" id="CHEBI:18421"/>
        <dbReference type="ChEBI" id="CHEBI:57783"/>
        <dbReference type="ChEBI" id="CHEBI:58349"/>
    </reaction>
</comment>
<dbReference type="OrthoDB" id="167398at2759"/>
<feature type="transmembrane region" description="Helical" evidence="11">
    <location>
        <begin position="243"/>
        <end position="265"/>
    </location>
</feature>
<dbReference type="GO" id="GO:0005509">
    <property type="term" value="F:calcium ion binding"/>
    <property type="evidence" value="ECO:0007669"/>
    <property type="project" value="InterPro"/>
</dbReference>
<dbReference type="PROSITE" id="PS51384">
    <property type="entry name" value="FAD_FR"/>
    <property type="match status" value="1"/>
</dbReference>
<keyword evidence="4" id="KW-0274">FAD</keyword>
<evidence type="ECO:0000256" key="8">
    <source>
        <dbReference type="ARBA" id="ARBA00023002"/>
    </source>
</evidence>
<dbReference type="Gene3D" id="1.10.238.10">
    <property type="entry name" value="EF-hand"/>
    <property type="match status" value="1"/>
</dbReference>
<dbReference type="InterPro" id="IPR013130">
    <property type="entry name" value="Fe3_Rdtase_TM_dom"/>
</dbReference>
<sequence>MEDKAKLVTPEVEVKDADVRINVGNEGENGAVELDAVRTNKGRAAAQNTCCDDDTKWLACMEDQFQKKAKPDGKIHLEDFKDVLGVRQSFFAERFFDLFDKEKSGNIEVYLLLHGLRTLANGAPVEKLKFVFDVYDIDGSGSIEREELKTILTTCMEESSLFLGEDHLNDLTDVMFDAAEKDRTGSMTFDDLRQVVEKHPSVMENLTLSATQWLKTSGPPKKEEKSWRHKLTWTYFRNNLRKIVFILLFAAIQLIITIYTIMAVLEKSSSDPAYTAIRIFASVGGMLLNFNCMFVLVLVLRKCHSLLRSTPLAAILPLDQHITFHKMVGAAIGVSAAIHVGGHIAHAVYVQTVTPEKNMTAVDILFTQKANMGWVAGTAYITGWPILGILIIMTICSLPFVRRGGHFEVFYWTHMLYVPFWILLIIHAEVFWYYLVLPLTMFIIEKILGSRLIKKARYGDIFVTEVGLLPSGVCHLVISRPDNFRYRPGDYIFLQIPAIAKFEWHPFTISSAPEMKGHIWLHVRTAGHWTKQLYEYFSALDPIQENPDKELKMRQRKSHARASWMPGKRQSQFKIKDKEELKAEKRIAQVMKKVHVKCNIDGPYGTATREIFETEHAVLVGAGIGVTPMASILQSIMYRYKESKRVCPNCKFSFYGVIPDSVMKLKKVHFIWINRDQKSFEWFVGLLNKIEKEQIDVAFEEGKDLEKVIDITLYMTAAKAKTDIRGAGLQMALSIIHRRDKKDLITGLSTRTQAGRPNWNEIFSKISEERKGKVKVFFCGAPQLGQVVKKACMKFDFRFRKENF</sequence>
<evidence type="ECO:0000256" key="3">
    <source>
        <dbReference type="ARBA" id="ARBA00022692"/>
    </source>
</evidence>
<dbReference type="SUPFAM" id="SSF52343">
    <property type="entry name" value="Ferredoxin reductase-like, C-terminal NADP-linked domain"/>
    <property type="match status" value="1"/>
</dbReference>
<accession>A0A8W8NU14</accession>
<dbReference type="EnsemblMetazoa" id="G8164.5">
    <property type="protein sequence ID" value="G8164.5:cds"/>
    <property type="gene ID" value="G8164"/>
</dbReference>
<dbReference type="Gene3D" id="3.40.50.80">
    <property type="entry name" value="Nucleotide-binding domain of ferredoxin-NADP reductase (FNR) module"/>
    <property type="match status" value="1"/>
</dbReference>
<evidence type="ECO:0000259" key="12">
    <source>
        <dbReference type="PROSITE" id="PS50222"/>
    </source>
</evidence>
<dbReference type="FunFam" id="3.40.50.80:FF:000012">
    <property type="entry name" value="NADPH oxidase, isoform B"/>
    <property type="match status" value="1"/>
</dbReference>
<dbReference type="AlphaFoldDB" id="A0A8W8NU14"/>
<dbReference type="SFLD" id="SFLDG01168">
    <property type="entry name" value="Ferric_reductase_subgroup_(FRE"/>
    <property type="match status" value="1"/>
</dbReference>
<evidence type="ECO:0000256" key="5">
    <source>
        <dbReference type="ARBA" id="ARBA00022837"/>
    </source>
</evidence>
<comment type="subcellular location">
    <subcellularLocation>
        <location evidence="1">Membrane</location>
        <topology evidence="1">Multi-pass membrane protein</topology>
    </subcellularLocation>
</comment>
<keyword evidence="15" id="KW-1185">Reference proteome</keyword>
<dbReference type="Pfam" id="PF01794">
    <property type="entry name" value="Ferric_reduct"/>
    <property type="match status" value="1"/>
</dbReference>
<dbReference type="GO" id="GO:0006952">
    <property type="term" value="P:defense response"/>
    <property type="evidence" value="ECO:0007669"/>
    <property type="project" value="TreeGrafter"/>
</dbReference>
<dbReference type="InterPro" id="IPR017927">
    <property type="entry name" value="FAD-bd_FR_type"/>
</dbReference>
<dbReference type="PANTHER" id="PTHR11972:SF58">
    <property type="entry name" value="NADPH OXIDASE 5"/>
    <property type="match status" value="1"/>
</dbReference>
<dbReference type="GO" id="GO:0042554">
    <property type="term" value="P:superoxide anion generation"/>
    <property type="evidence" value="ECO:0007669"/>
    <property type="project" value="TreeGrafter"/>
</dbReference>
<evidence type="ECO:0000256" key="7">
    <source>
        <dbReference type="ARBA" id="ARBA00022989"/>
    </source>
</evidence>
<proteinExistence type="predicted"/>
<dbReference type="SFLD" id="SFLDG01169">
    <property type="entry name" value="NADPH_oxidase_subgroup_(NOX)"/>
    <property type="match status" value="1"/>
</dbReference>
<evidence type="ECO:0000256" key="2">
    <source>
        <dbReference type="ARBA" id="ARBA00022630"/>
    </source>
</evidence>
<dbReference type="SMART" id="SM00054">
    <property type="entry name" value="EFh"/>
    <property type="match status" value="3"/>
</dbReference>
<dbReference type="PRINTS" id="PR00466">
    <property type="entry name" value="GP91PHOX"/>
</dbReference>
<feature type="domain" description="EF-hand" evidence="12">
    <location>
        <begin position="123"/>
        <end position="158"/>
    </location>
</feature>
<evidence type="ECO:0000256" key="11">
    <source>
        <dbReference type="SAM" id="Phobius"/>
    </source>
</evidence>
<keyword evidence="9 11" id="KW-0472">Membrane</keyword>
<dbReference type="CDD" id="cd00051">
    <property type="entry name" value="EFh"/>
    <property type="match status" value="2"/>
</dbReference>
<dbReference type="InterPro" id="IPR011992">
    <property type="entry name" value="EF-hand-dom_pair"/>
</dbReference>
<dbReference type="InterPro" id="IPR002048">
    <property type="entry name" value="EF_hand_dom"/>
</dbReference>
<evidence type="ECO:0000313" key="15">
    <source>
        <dbReference type="Proteomes" id="UP000005408"/>
    </source>
</evidence>
<dbReference type="PROSITE" id="PS50222">
    <property type="entry name" value="EF_HAND_2"/>
    <property type="match status" value="1"/>
</dbReference>
<dbReference type="EnsemblMetazoa" id="G8164.3">
    <property type="protein sequence ID" value="G8164.3:cds"/>
    <property type="gene ID" value="G8164"/>
</dbReference>
<dbReference type="PANTHER" id="PTHR11972">
    <property type="entry name" value="NADPH OXIDASE"/>
    <property type="match status" value="1"/>
</dbReference>
<dbReference type="Pfam" id="PF13499">
    <property type="entry name" value="EF-hand_7"/>
    <property type="match status" value="1"/>
</dbReference>
<dbReference type="InterPro" id="IPR018247">
    <property type="entry name" value="EF_Hand_1_Ca_BS"/>
</dbReference>
<dbReference type="CDD" id="cd06186">
    <property type="entry name" value="NOX_Duox_like_FAD_NADP"/>
    <property type="match status" value="1"/>
</dbReference>
<evidence type="ECO:0000313" key="14">
    <source>
        <dbReference type="EnsemblMetazoa" id="G8164.5:cds"/>
    </source>
</evidence>
<dbReference type="OMA" id="TMHAGAH"/>
<keyword evidence="5" id="KW-0106">Calcium</keyword>
<dbReference type="SUPFAM" id="SSF63380">
    <property type="entry name" value="Riboflavin synthase domain-like"/>
    <property type="match status" value="1"/>
</dbReference>
<feature type="transmembrane region" description="Helical" evidence="11">
    <location>
        <begin position="420"/>
        <end position="444"/>
    </location>
</feature>
<feature type="transmembrane region" description="Helical" evidence="11">
    <location>
        <begin position="277"/>
        <end position="300"/>
    </location>
</feature>
<dbReference type="Gene3D" id="2.40.30.10">
    <property type="entry name" value="Translation factors"/>
    <property type="match status" value="1"/>
</dbReference>
<keyword evidence="2" id="KW-0285">Flavoprotein</keyword>
<reference evidence="14" key="1">
    <citation type="submission" date="2022-08" db="UniProtKB">
        <authorList>
            <consortium name="EnsemblMetazoa"/>
        </authorList>
    </citation>
    <scope>IDENTIFICATION</scope>
    <source>
        <strain evidence="14">05x7-T-G4-1.051#20</strain>
    </source>
</reference>
<dbReference type="Proteomes" id="UP000005408">
    <property type="component" value="Unassembled WGS sequence"/>
</dbReference>
<dbReference type="Pfam" id="PF08030">
    <property type="entry name" value="NAD_binding_6"/>
    <property type="match status" value="1"/>
</dbReference>
<evidence type="ECO:0000256" key="10">
    <source>
        <dbReference type="ARBA" id="ARBA00049908"/>
    </source>
</evidence>
<organism evidence="14 15">
    <name type="scientific">Magallana gigas</name>
    <name type="common">Pacific oyster</name>
    <name type="synonym">Crassostrea gigas</name>
    <dbReference type="NCBI Taxonomy" id="29159"/>
    <lineage>
        <taxon>Eukaryota</taxon>
        <taxon>Metazoa</taxon>
        <taxon>Spiralia</taxon>
        <taxon>Lophotrochozoa</taxon>
        <taxon>Mollusca</taxon>
        <taxon>Bivalvia</taxon>
        <taxon>Autobranchia</taxon>
        <taxon>Pteriomorphia</taxon>
        <taxon>Ostreida</taxon>
        <taxon>Ostreoidea</taxon>
        <taxon>Ostreidae</taxon>
        <taxon>Magallana</taxon>
    </lineage>
</organism>
<evidence type="ECO:0000256" key="6">
    <source>
        <dbReference type="ARBA" id="ARBA00022857"/>
    </source>
</evidence>
<dbReference type="InterPro" id="IPR017938">
    <property type="entry name" value="Riboflavin_synthase-like_b-brl"/>
</dbReference>